<dbReference type="EMBL" id="QFPW01000006">
    <property type="protein sequence ID" value="PZQ49862.1"/>
    <property type="molecule type" value="Genomic_DNA"/>
</dbReference>
<evidence type="ECO:0000313" key="1">
    <source>
        <dbReference type="EMBL" id="PZQ49862.1"/>
    </source>
</evidence>
<evidence type="ECO:0008006" key="3">
    <source>
        <dbReference type="Google" id="ProtNLM"/>
    </source>
</evidence>
<reference evidence="1 2" key="1">
    <citation type="submission" date="2017-08" db="EMBL/GenBank/DDBJ databases">
        <title>Infants hospitalized years apart are colonized by the same room-sourced microbial strains.</title>
        <authorList>
            <person name="Brooks B."/>
            <person name="Olm M.R."/>
            <person name="Firek B.A."/>
            <person name="Baker R."/>
            <person name="Thomas B.C."/>
            <person name="Morowitz M.J."/>
            <person name="Banfield J.F."/>
        </authorList>
    </citation>
    <scope>NUCLEOTIDE SEQUENCE [LARGE SCALE GENOMIC DNA]</scope>
    <source>
        <strain evidence="1">S2_005_002_R2_34</strain>
    </source>
</reference>
<evidence type="ECO:0000313" key="2">
    <source>
        <dbReference type="Proteomes" id="UP000249185"/>
    </source>
</evidence>
<organism evidence="1 2">
    <name type="scientific">Rhodovulum sulfidophilum</name>
    <name type="common">Rhodobacter sulfidophilus</name>
    <dbReference type="NCBI Taxonomy" id="35806"/>
    <lineage>
        <taxon>Bacteria</taxon>
        <taxon>Pseudomonadati</taxon>
        <taxon>Pseudomonadota</taxon>
        <taxon>Alphaproteobacteria</taxon>
        <taxon>Rhodobacterales</taxon>
        <taxon>Paracoccaceae</taxon>
        <taxon>Rhodovulum</taxon>
    </lineage>
</organism>
<dbReference type="Proteomes" id="UP000249185">
    <property type="component" value="Unassembled WGS sequence"/>
</dbReference>
<name>A0A2W5N8S0_RHOSU</name>
<gene>
    <name evidence="1" type="ORF">DI556_10425</name>
</gene>
<proteinExistence type="predicted"/>
<protein>
    <recommendedName>
        <fullName evidence="3">Aminotransferase class I and II</fullName>
    </recommendedName>
</protein>
<sequence>MTPPADAADRVGRVLRVLPRASTSPAEIETEAGARFVLKFSGAGPGPYGLLVEYLGIEIARAFGAPVPAARPLWLAPDFPWMAGTDEFDAMLQRSPGWNLGVTLIPEARVVRIEEALSCAAPVLETIARADCLLLNMDRGAGNPNMLLSESGFWAVDYDACLYLSRALGGIRPPEPRLPDGHFLRERFPRPRKRPLPALDFAALLADAPEAWIAATGTGRAEIAQALETYARAWADQAE</sequence>
<comment type="caution">
    <text evidence="1">The sequence shown here is derived from an EMBL/GenBank/DDBJ whole genome shotgun (WGS) entry which is preliminary data.</text>
</comment>
<accession>A0A2W5N8S0</accession>
<dbReference type="AlphaFoldDB" id="A0A2W5N8S0"/>